<feature type="compositionally biased region" description="Low complexity" evidence="1">
    <location>
        <begin position="97"/>
        <end position="137"/>
    </location>
</feature>
<evidence type="ECO:0000256" key="2">
    <source>
        <dbReference type="SAM" id="Phobius"/>
    </source>
</evidence>
<sequence>MGWYLGPSATAAMTDAQTWTTSGSYAGGCDGNSCTFATNCDNNIILYDDGATGACDSATCVTMTIFETSPYGRPSAINIFCGFSWKANTIYRQLQATTTTEPMPSPTLSTTTSPTGPSPTTTTTSTTADSQASQSPTPTVAATNGSSKAWIAGAGIGPLAGLAIVSALISWWIYRRKQNQPSLSQEQPFISQSPPPKQYAGYPLEPYKQIHELPTTEAPRIHKIGPSGERPFTRS</sequence>
<keyword evidence="2" id="KW-0812">Transmembrane</keyword>
<protein>
    <submittedName>
        <fullName evidence="3">Str. FM013</fullName>
    </submittedName>
</protein>
<feature type="region of interest" description="Disordered" evidence="1">
    <location>
        <begin position="97"/>
        <end position="143"/>
    </location>
</feature>
<evidence type="ECO:0000313" key="3">
    <source>
        <dbReference type="EMBL" id="CRL18712.1"/>
    </source>
</evidence>
<keyword evidence="2" id="KW-1133">Transmembrane helix</keyword>
<evidence type="ECO:0000313" key="4">
    <source>
        <dbReference type="Proteomes" id="UP000053732"/>
    </source>
</evidence>
<organism evidence="3 4">
    <name type="scientific">Penicillium camemberti (strain FM 013)</name>
    <dbReference type="NCBI Taxonomy" id="1429867"/>
    <lineage>
        <taxon>Eukaryota</taxon>
        <taxon>Fungi</taxon>
        <taxon>Dikarya</taxon>
        <taxon>Ascomycota</taxon>
        <taxon>Pezizomycotina</taxon>
        <taxon>Eurotiomycetes</taxon>
        <taxon>Eurotiomycetidae</taxon>
        <taxon>Eurotiales</taxon>
        <taxon>Aspergillaceae</taxon>
        <taxon>Penicillium</taxon>
    </lineage>
</organism>
<dbReference type="EMBL" id="HG793135">
    <property type="protein sequence ID" value="CRL18712.1"/>
    <property type="molecule type" value="Genomic_DNA"/>
</dbReference>
<feature type="compositionally biased region" description="Polar residues" evidence="1">
    <location>
        <begin position="182"/>
        <end position="192"/>
    </location>
</feature>
<gene>
    <name evidence="3" type="ORF">PCAMFM013_S002g000582</name>
</gene>
<dbReference type="Proteomes" id="UP000053732">
    <property type="component" value="Unassembled WGS sequence"/>
</dbReference>
<dbReference type="AlphaFoldDB" id="A0A0G4NX61"/>
<feature type="transmembrane region" description="Helical" evidence="2">
    <location>
        <begin position="149"/>
        <end position="174"/>
    </location>
</feature>
<proteinExistence type="predicted"/>
<keyword evidence="4" id="KW-1185">Reference proteome</keyword>
<keyword evidence="2" id="KW-0472">Membrane</keyword>
<feature type="region of interest" description="Disordered" evidence="1">
    <location>
        <begin position="182"/>
        <end position="235"/>
    </location>
</feature>
<evidence type="ECO:0000256" key="1">
    <source>
        <dbReference type="SAM" id="MobiDB-lite"/>
    </source>
</evidence>
<name>A0A0G4NX61_PENC3</name>
<dbReference type="STRING" id="1429867.A0A0G4NX61"/>
<accession>A0A0G4NX61</accession>
<reference evidence="3 4" key="1">
    <citation type="journal article" date="2014" name="Nat. Commun.">
        <title>Multiple recent horizontal transfers of a large genomic region in cheese making fungi.</title>
        <authorList>
            <person name="Cheeseman K."/>
            <person name="Ropars J."/>
            <person name="Renault P."/>
            <person name="Dupont J."/>
            <person name="Gouzy J."/>
            <person name="Branca A."/>
            <person name="Abraham A.L."/>
            <person name="Ceppi M."/>
            <person name="Conseiller E."/>
            <person name="Debuchy R."/>
            <person name="Malagnac F."/>
            <person name="Goarin A."/>
            <person name="Silar P."/>
            <person name="Lacoste S."/>
            <person name="Sallet E."/>
            <person name="Bensimon A."/>
            <person name="Giraud T."/>
            <person name="Brygoo Y."/>
        </authorList>
    </citation>
    <scope>NUCLEOTIDE SEQUENCE [LARGE SCALE GENOMIC DNA]</scope>
    <source>
        <strain evidence="4">FM 013</strain>
    </source>
</reference>